<dbReference type="InterPro" id="IPR036291">
    <property type="entry name" value="NAD(P)-bd_dom_sf"/>
</dbReference>
<dbReference type="Pfam" id="PF01370">
    <property type="entry name" value="Epimerase"/>
    <property type="match status" value="1"/>
</dbReference>
<accession>A0A154WFC3</accession>
<dbReference type="AlphaFoldDB" id="A0A154WFC3"/>
<dbReference type="Proteomes" id="UP000076400">
    <property type="component" value="Unassembled WGS sequence"/>
</dbReference>
<dbReference type="STRING" id="580166.AUP43_17140"/>
<feature type="domain" description="NAD-dependent epimerase/dehydratase" evidence="1">
    <location>
        <begin position="13"/>
        <end position="258"/>
    </location>
</feature>
<dbReference type="PANTHER" id="PTHR43245:SF13">
    <property type="entry name" value="UDP-D-APIOSE_UDP-D-XYLOSE SYNTHASE 2"/>
    <property type="match status" value="1"/>
</dbReference>
<dbReference type="SUPFAM" id="SSF51735">
    <property type="entry name" value="NAD(P)-binding Rossmann-fold domains"/>
    <property type="match status" value="1"/>
</dbReference>
<dbReference type="OrthoDB" id="9801785at2"/>
<dbReference type="RefSeq" id="WP_067552902.1">
    <property type="nucleotide sequence ID" value="NZ_LPXN01000045.1"/>
</dbReference>
<dbReference type="PRINTS" id="PR01713">
    <property type="entry name" value="NUCEPIMERASE"/>
</dbReference>
<sequence>MTTDTQWCRDLPVVVTGGVGFIGSNLALRLEAMGARVTVIDRLLTQYGANRYNLANPLNPDQGARRIELIEADIGDAEKIEQAVAGAGMIFNIAGQTSHMDSMQKPLEDMALNQIANIKFLDLVRAVNPGVRLVFSSTRQFYGPPRYLPVDEAHPIFPPDINGVHKYAAESYHMLYSRVYGMKISALRLTNVYGPRMRIKDAKQTFLGIWVRHAIQDTEFEVWGGDQRRDFSYVDDLVDALLATATADAAIGNVYNVGGFPSVTLLELAELLVKVGGSGRFLLKAFPEERKKIDIGDYYCDDSAFRAATGWEPRIDLAEGLARSIAYYRANGAHYL</sequence>
<evidence type="ECO:0000313" key="3">
    <source>
        <dbReference type="Proteomes" id="UP000076400"/>
    </source>
</evidence>
<dbReference type="EMBL" id="LPXN01000045">
    <property type="protein sequence ID" value="KZD12224.1"/>
    <property type="molecule type" value="Genomic_DNA"/>
</dbReference>
<dbReference type="Gene3D" id="3.40.50.720">
    <property type="entry name" value="NAD(P)-binding Rossmann-like Domain"/>
    <property type="match status" value="1"/>
</dbReference>
<gene>
    <name evidence="2" type="ORF">AUP43_17140</name>
</gene>
<evidence type="ECO:0000313" key="2">
    <source>
        <dbReference type="EMBL" id="KZD12224.1"/>
    </source>
</evidence>
<organism evidence="2 3">
    <name type="scientific">Oceanibaculum pacificum</name>
    <dbReference type="NCBI Taxonomy" id="580166"/>
    <lineage>
        <taxon>Bacteria</taxon>
        <taxon>Pseudomonadati</taxon>
        <taxon>Pseudomonadota</taxon>
        <taxon>Alphaproteobacteria</taxon>
        <taxon>Rhodospirillales</taxon>
        <taxon>Oceanibaculaceae</taxon>
        <taxon>Oceanibaculum</taxon>
    </lineage>
</organism>
<name>A0A154WFC3_9PROT</name>
<evidence type="ECO:0000259" key="1">
    <source>
        <dbReference type="Pfam" id="PF01370"/>
    </source>
</evidence>
<reference evidence="2 3" key="1">
    <citation type="submission" date="2015-12" db="EMBL/GenBank/DDBJ databases">
        <title>Genome sequence of Oceanibaculum pacificum MCCC 1A02656.</title>
        <authorList>
            <person name="Lu L."/>
            <person name="Lai Q."/>
            <person name="Shao Z."/>
            <person name="Qian P."/>
        </authorList>
    </citation>
    <scope>NUCLEOTIDE SEQUENCE [LARGE SCALE GENOMIC DNA]</scope>
    <source>
        <strain evidence="2 3">MCCC 1A02656</strain>
    </source>
</reference>
<dbReference type="InterPro" id="IPR050177">
    <property type="entry name" value="Lipid_A_modif_metabolic_enz"/>
</dbReference>
<keyword evidence="3" id="KW-1185">Reference proteome</keyword>
<proteinExistence type="predicted"/>
<comment type="caution">
    <text evidence="2">The sequence shown here is derived from an EMBL/GenBank/DDBJ whole genome shotgun (WGS) entry which is preliminary data.</text>
</comment>
<dbReference type="Gene3D" id="3.90.25.10">
    <property type="entry name" value="UDP-galactose 4-epimerase, domain 1"/>
    <property type="match status" value="1"/>
</dbReference>
<dbReference type="InterPro" id="IPR001509">
    <property type="entry name" value="Epimerase_deHydtase"/>
</dbReference>
<protein>
    <submittedName>
        <fullName evidence="2">NAD-dependent epimerase</fullName>
    </submittedName>
</protein>
<dbReference type="PANTHER" id="PTHR43245">
    <property type="entry name" value="BIFUNCTIONAL POLYMYXIN RESISTANCE PROTEIN ARNA"/>
    <property type="match status" value="1"/>
</dbReference>